<dbReference type="InterPro" id="IPR028889">
    <property type="entry name" value="USP"/>
</dbReference>
<evidence type="ECO:0000259" key="1">
    <source>
        <dbReference type="PROSITE" id="PS50235"/>
    </source>
</evidence>
<dbReference type="Gene3D" id="3.90.70.10">
    <property type="entry name" value="Cysteine proteinases"/>
    <property type="match status" value="1"/>
</dbReference>
<dbReference type="Proteomes" id="UP001152622">
    <property type="component" value="Chromosome 19"/>
</dbReference>
<keyword evidence="3" id="KW-1185">Reference proteome</keyword>
<dbReference type="GO" id="GO:0005634">
    <property type="term" value="C:nucleus"/>
    <property type="evidence" value="ECO:0007669"/>
    <property type="project" value="TreeGrafter"/>
</dbReference>
<dbReference type="GO" id="GO:0005829">
    <property type="term" value="C:cytosol"/>
    <property type="evidence" value="ECO:0007669"/>
    <property type="project" value="TreeGrafter"/>
</dbReference>
<gene>
    <name evidence="2" type="ORF">SKAU_G00386140</name>
</gene>
<dbReference type="GO" id="GO:0004843">
    <property type="term" value="F:cysteine-type deubiquitinase activity"/>
    <property type="evidence" value="ECO:0007669"/>
    <property type="project" value="InterPro"/>
</dbReference>
<dbReference type="CDD" id="cd02257">
    <property type="entry name" value="Peptidase_C19"/>
    <property type="match status" value="1"/>
</dbReference>
<dbReference type="PROSITE" id="PS50235">
    <property type="entry name" value="USP_3"/>
    <property type="match status" value="1"/>
</dbReference>
<proteinExistence type="predicted"/>
<dbReference type="PANTHER" id="PTHR24006:SF915">
    <property type="entry name" value="UBIQUITIN CARBOXYL-TERMINAL HYDROLASE-RELATED"/>
    <property type="match status" value="1"/>
</dbReference>
<dbReference type="InterPro" id="IPR038765">
    <property type="entry name" value="Papain-like_cys_pep_sf"/>
</dbReference>
<dbReference type="GO" id="GO:0000082">
    <property type="term" value="P:G1/S transition of mitotic cell cycle"/>
    <property type="evidence" value="ECO:0007669"/>
    <property type="project" value="TreeGrafter"/>
</dbReference>
<dbReference type="PANTHER" id="PTHR24006">
    <property type="entry name" value="UBIQUITIN CARBOXYL-TERMINAL HYDROLASE"/>
    <property type="match status" value="1"/>
</dbReference>
<dbReference type="SUPFAM" id="SSF54001">
    <property type="entry name" value="Cysteine proteinases"/>
    <property type="match status" value="1"/>
</dbReference>
<dbReference type="OrthoDB" id="289038at2759"/>
<dbReference type="AlphaFoldDB" id="A0A9Q1IF65"/>
<sequence length="269" mass="29990">MSQWEHNYSNLGIFVAEYHDTTELECTCAQCSGKQASLALKFSSLPRVLILHLKRFHMDTDGTVKKLMSEIPIPVEMTVSRHCRAGVQELHKLDTRARNRTTEPSGAVKLSSEKKERAGQSLPTVAIGSKGVSWWRKKKRRVVCPVGRYAITSVLSHIGISRTSGHYVTDAYNAEQKRWLTFDDCCISKVDRTSVLDSRESTAYILFYEYRVAGEEEILLYLSSLKDSACSIDNNATATQHGLCNINATSATFAEGVAEDVAYLAQKSN</sequence>
<feature type="domain" description="USP" evidence="1">
    <location>
        <begin position="1"/>
        <end position="211"/>
    </location>
</feature>
<reference evidence="2" key="1">
    <citation type="journal article" date="2023" name="Science">
        <title>Genome structures resolve the early diversification of teleost fishes.</title>
        <authorList>
            <person name="Parey E."/>
            <person name="Louis A."/>
            <person name="Montfort J."/>
            <person name="Bouchez O."/>
            <person name="Roques C."/>
            <person name="Iampietro C."/>
            <person name="Lluch J."/>
            <person name="Castinel A."/>
            <person name="Donnadieu C."/>
            <person name="Desvignes T."/>
            <person name="Floi Bucao C."/>
            <person name="Jouanno E."/>
            <person name="Wen M."/>
            <person name="Mejri S."/>
            <person name="Dirks R."/>
            <person name="Jansen H."/>
            <person name="Henkel C."/>
            <person name="Chen W.J."/>
            <person name="Zahm M."/>
            <person name="Cabau C."/>
            <person name="Klopp C."/>
            <person name="Thompson A.W."/>
            <person name="Robinson-Rechavi M."/>
            <person name="Braasch I."/>
            <person name="Lecointre G."/>
            <person name="Bobe J."/>
            <person name="Postlethwait J.H."/>
            <person name="Berthelot C."/>
            <person name="Roest Crollius H."/>
            <person name="Guiguen Y."/>
        </authorList>
    </citation>
    <scope>NUCLEOTIDE SEQUENCE</scope>
    <source>
        <strain evidence="2">WJC10195</strain>
    </source>
</reference>
<evidence type="ECO:0000313" key="3">
    <source>
        <dbReference type="Proteomes" id="UP001152622"/>
    </source>
</evidence>
<comment type="caution">
    <text evidence="2">The sequence shown here is derived from an EMBL/GenBank/DDBJ whole genome shotgun (WGS) entry which is preliminary data.</text>
</comment>
<dbReference type="Pfam" id="PF00443">
    <property type="entry name" value="UCH"/>
    <property type="match status" value="1"/>
</dbReference>
<dbReference type="EMBL" id="JAINUF010000019">
    <property type="protein sequence ID" value="KAJ8337394.1"/>
    <property type="molecule type" value="Genomic_DNA"/>
</dbReference>
<accession>A0A9Q1IF65</accession>
<name>A0A9Q1IF65_SYNKA</name>
<protein>
    <recommendedName>
        <fullName evidence="1">USP domain-containing protein</fullName>
    </recommendedName>
</protein>
<dbReference type="GO" id="GO:0016579">
    <property type="term" value="P:protein deubiquitination"/>
    <property type="evidence" value="ECO:0007669"/>
    <property type="project" value="InterPro"/>
</dbReference>
<dbReference type="InterPro" id="IPR001394">
    <property type="entry name" value="Peptidase_C19_UCH"/>
</dbReference>
<dbReference type="InterPro" id="IPR050164">
    <property type="entry name" value="Peptidase_C19"/>
</dbReference>
<organism evidence="2 3">
    <name type="scientific">Synaphobranchus kaupii</name>
    <name type="common">Kaup's arrowtooth eel</name>
    <dbReference type="NCBI Taxonomy" id="118154"/>
    <lineage>
        <taxon>Eukaryota</taxon>
        <taxon>Metazoa</taxon>
        <taxon>Chordata</taxon>
        <taxon>Craniata</taxon>
        <taxon>Vertebrata</taxon>
        <taxon>Euteleostomi</taxon>
        <taxon>Actinopterygii</taxon>
        <taxon>Neopterygii</taxon>
        <taxon>Teleostei</taxon>
        <taxon>Anguilliformes</taxon>
        <taxon>Synaphobranchidae</taxon>
        <taxon>Synaphobranchus</taxon>
    </lineage>
</organism>
<evidence type="ECO:0000313" key="2">
    <source>
        <dbReference type="EMBL" id="KAJ8337394.1"/>
    </source>
</evidence>